<accession>A0A5B8UST4</accession>
<name>A0A5B8UST4_9SPHI</name>
<reference evidence="3 4" key="1">
    <citation type="journal article" date="2017" name="Curr. Microbiol.">
        <title>Mucilaginibacter ginsenosidivorans sp. nov., Isolated from Soil of Ginseng Field.</title>
        <authorList>
            <person name="Kim M.M."/>
            <person name="Siddiqi M.Z."/>
            <person name="Im W.T."/>
        </authorList>
    </citation>
    <scope>NUCLEOTIDE SEQUENCE [LARGE SCALE GENOMIC DNA]</scope>
    <source>
        <strain evidence="3 4">Gsoil 3017</strain>
    </source>
</reference>
<dbReference type="SUPFAM" id="SSF55961">
    <property type="entry name" value="Bet v1-like"/>
    <property type="match status" value="1"/>
</dbReference>
<proteinExistence type="inferred from homology"/>
<evidence type="ECO:0000313" key="3">
    <source>
        <dbReference type="EMBL" id="QEC61992.1"/>
    </source>
</evidence>
<dbReference type="AlphaFoldDB" id="A0A5B8UST4"/>
<dbReference type="InterPro" id="IPR023393">
    <property type="entry name" value="START-like_dom_sf"/>
</dbReference>
<evidence type="ECO:0000259" key="2">
    <source>
        <dbReference type="Pfam" id="PF08327"/>
    </source>
</evidence>
<dbReference type="Pfam" id="PF08327">
    <property type="entry name" value="AHSA1"/>
    <property type="match status" value="1"/>
</dbReference>
<comment type="similarity">
    <text evidence="1">Belongs to the AHA1 family.</text>
</comment>
<keyword evidence="4" id="KW-1185">Reference proteome</keyword>
<evidence type="ECO:0000313" key="4">
    <source>
        <dbReference type="Proteomes" id="UP000321479"/>
    </source>
</evidence>
<dbReference type="RefSeq" id="WP_147030569.1">
    <property type="nucleotide sequence ID" value="NZ_CP042436.1"/>
</dbReference>
<organism evidence="3 4">
    <name type="scientific">Mucilaginibacter ginsenosidivorans</name>
    <dbReference type="NCBI Taxonomy" id="398053"/>
    <lineage>
        <taxon>Bacteria</taxon>
        <taxon>Pseudomonadati</taxon>
        <taxon>Bacteroidota</taxon>
        <taxon>Sphingobacteriia</taxon>
        <taxon>Sphingobacteriales</taxon>
        <taxon>Sphingobacteriaceae</taxon>
        <taxon>Mucilaginibacter</taxon>
    </lineage>
</organism>
<dbReference type="Gene3D" id="3.30.530.20">
    <property type="match status" value="1"/>
</dbReference>
<dbReference type="KEGG" id="mgin:FRZ54_05115"/>
<evidence type="ECO:0000256" key="1">
    <source>
        <dbReference type="ARBA" id="ARBA00006817"/>
    </source>
</evidence>
<feature type="domain" description="Activator of Hsp90 ATPase homologue 1/2-like C-terminal" evidence="2">
    <location>
        <begin position="23"/>
        <end position="169"/>
    </location>
</feature>
<dbReference type="Proteomes" id="UP000321479">
    <property type="component" value="Chromosome"/>
</dbReference>
<protein>
    <recommendedName>
        <fullName evidence="2">Activator of Hsp90 ATPase homologue 1/2-like C-terminal domain-containing protein</fullName>
    </recommendedName>
</protein>
<dbReference type="OrthoDB" id="9795306at2"/>
<sequence>MTRLNNADVEIKDRELVITRLFDAPPALVFKVWTDPEHVKKWWGPKPFTNPVCEIDLRPGGRFHYVMRSPDGMDFPMRGTYIEIVPGKRLIYSDDLFEQADFWKMVIGDKVGDDIDFSTIKNKVTVIFDDLDGKTKLTLTTRFASNGVRDAMVGMQMAEGWTQSLEKFAYELTVA</sequence>
<dbReference type="EMBL" id="CP042436">
    <property type="protein sequence ID" value="QEC61992.1"/>
    <property type="molecule type" value="Genomic_DNA"/>
</dbReference>
<dbReference type="InterPro" id="IPR013538">
    <property type="entry name" value="ASHA1/2-like_C"/>
</dbReference>
<gene>
    <name evidence="3" type="ORF">FRZ54_05115</name>
</gene>